<reference evidence="5" key="1">
    <citation type="submission" date="2023-07" db="EMBL/GenBank/DDBJ databases">
        <authorList>
            <person name="Yue Y."/>
        </authorList>
    </citation>
    <scope>NUCLEOTIDE SEQUENCE [LARGE SCALE GENOMIC DNA]</scope>
    <source>
        <strain evidence="5">2Y89</strain>
    </source>
</reference>
<evidence type="ECO:0000313" key="4">
    <source>
        <dbReference type="EMBL" id="MCA0152710.1"/>
    </source>
</evidence>
<dbReference type="Gene3D" id="3.60.15.10">
    <property type="entry name" value="Ribonuclease Z/Hydroxyacylglutathione hydrolase-like"/>
    <property type="match status" value="1"/>
</dbReference>
<dbReference type="SUPFAM" id="SSF56281">
    <property type="entry name" value="Metallo-hydrolase/oxidoreductase"/>
    <property type="match status" value="1"/>
</dbReference>
<sequence>MKPNKLFFLLFASGFILFVNAQRFDKVEIKATQLTEKVYMLQGAGGNIGLSVGNKEIFIIDDQFAPLSQKILDAIEKISDKPLTFLVNTHFHGDHTGGNENMAKAGATIIAHENVKKRLKGIQRDGTYKSKETIPVITFNDKLNITINDEDVAVFHVSNAHTDGDSILYFTQSNVLHTGDTYFNGRYPYIDLKSGGSINGYIEAVKRAMILINEDTKIIPGHGQASNLTEYKSFLNMLESLRDRIKNAIDLGKSEEEIIADSSITEDYDELGYGTGFINSERIRLTIYKSLTSN</sequence>
<dbReference type="Proteomes" id="UP001198402">
    <property type="component" value="Unassembled WGS sequence"/>
</dbReference>
<feature type="signal peptide" evidence="2">
    <location>
        <begin position="1"/>
        <end position="21"/>
    </location>
</feature>
<dbReference type="EMBL" id="JAIUJS010000002">
    <property type="protein sequence ID" value="MCA0152710.1"/>
    <property type="molecule type" value="Genomic_DNA"/>
</dbReference>
<evidence type="ECO:0000256" key="2">
    <source>
        <dbReference type="SAM" id="SignalP"/>
    </source>
</evidence>
<gene>
    <name evidence="4" type="ORF">LBV24_05750</name>
</gene>
<comment type="similarity">
    <text evidence="1">Belongs to the metallo-beta-lactamase superfamily. Class-B beta-lactamase family.</text>
</comment>
<dbReference type="SMART" id="SM00849">
    <property type="entry name" value="Lactamase_B"/>
    <property type="match status" value="1"/>
</dbReference>
<feature type="chain" id="PRO_5045802353" evidence="2">
    <location>
        <begin position="22"/>
        <end position="294"/>
    </location>
</feature>
<dbReference type="CDD" id="cd16282">
    <property type="entry name" value="metallo-hydrolase-like_MBL-fold"/>
    <property type="match status" value="1"/>
</dbReference>
<dbReference type="InterPro" id="IPR001279">
    <property type="entry name" value="Metallo-B-lactamas"/>
</dbReference>
<dbReference type="PANTHER" id="PTHR42951:SF4">
    <property type="entry name" value="ACYL-COENZYME A THIOESTERASE MBLAC2"/>
    <property type="match status" value="1"/>
</dbReference>
<dbReference type="PANTHER" id="PTHR42951">
    <property type="entry name" value="METALLO-BETA-LACTAMASE DOMAIN-CONTAINING"/>
    <property type="match status" value="1"/>
</dbReference>
<evidence type="ECO:0000313" key="5">
    <source>
        <dbReference type="Proteomes" id="UP001198402"/>
    </source>
</evidence>
<protein>
    <submittedName>
        <fullName evidence="4">MBL fold metallo-hydrolase</fullName>
    </submittedName>
</protein>
<feature type="domain" description="Metallo-beta-lactamase" evidence="3">
    <location>
        <begin position="45"/>
        <end position="222"/>
    </location>
</feature>
<keyword evidence="5" id="KW-1185">Reference proteome</keyword>
<keyword evidence="2" id="KW-0732">Signal</keyword>
<name>A0ABS7XYH5_9FLAO</name>
<dbReference type="InterPro" id="IPR050855">
    <property type="entry name" value="NDM-1-like"/>
</dbReference>
<organism evidence="4 5">
    <name type="scientific">Winogradskyella vincentii</name>
    <dbReference type="NCBI Taxonomy" id="2877122"/>
    <lineage>
        <taxon>Bacteria</taxon>
        <taxon>Pseudomonadati</taxon>
        <taxon>Bacteroidota</taxon>
        <taxon>Flavobacteriia</taxon>
        <taxon>Flavobacteriales</taxon>
        <taxon>Flavobacteriaceae</taxon>
        <taxon>Winogradskyella</taxon>
    </lineage>
</organism>
<proteinExistence type="inferred from homology"/>
<dbReference type="InterPro" id="IPR036866">
    <property type="entry name" value="RibonucZ/Hydroxyglut_hydro"/>
</dbReference>
<evidence type="ECO:0000256" key="1">
    <source>
        <dbReference type="ARBA" id="ARBA00005250"/>
    </source>
</evidence>
<comment type="caution">
    <text evidence="4">The sequence shown here is derived from an EMBL/GenBank/DDBJ whole genome shotgun (WGS) entry which is preliminary data.</text>
</comment>
<dbReference type="RefSeq" id="WP_224477629.1">
    <property type="nucleotide sequence ID" value="NZ_JAIUJS010000002.1"/>
</dbReference>
<evidence type="ECO:0000259" key="3">
    <source>
        <dbReference type="SMART" id="SM00849"/>
    </source>
</evidence>
<accession>A0ABS7XYH5</accession>
<dbReference type="Pfam" id="PF00753">
    <property type="entry name" value="Lactamase_B"/>
    <property type="match status" value="1"/>
</dbReference>